<sequence>MDLFMKHYPYGSHKDVMELLNRHPNTTERDMEKLFIDCGPGLARSLRIPNPNILGFVETAISDISISRETEKQKGREHVIAGPLLHVHSLHVQPKEALKGTPLLVCGIIRVKYQNFITGKEVHLDVYRQSAEEADYISPSGGNLVLFRPDIFPDWITGSQDFWMELQGTSIEVDLYLKIGESTHSFAREKFLVGSTTQGDVEELRSKEFQHALCSATLSYIKMPFAALCKVDGRFSSKNKDLVVNISGKIVMRYKNICGNYDSEPCVLFEKQNGFVSVKMEELLSRKLLGVPAYSSLEVELDLMDVNTSKPIKEKITMLNEDGPHAGDCVVDVDGDFAIILYVALIPHVQRLSVHKNELDLMDVNTSKPIKEKITMLNEDGPHAGDCVVDVDGDFAIILYVALIPHVQRLSVHKNESDDGWSLSNNANPRYYLDPESMLRPSSFTEFYSIFIGRKKMGSALKIFGTVELSSGEKTHYLFKRAGDDGVEIEDSQKVLPLGDVHMSLDDYSMLELKVDLKDVGGKFQSRGFASHDRVFDTQICSVFPGERGFCALHYSIFSRAFQAKIEIFVKNKGDHFGPDIVYGSAIAHYSNFEYPTEFERNYFRSVLFKRTEKDSVRLKDDGRVPLSRCVVAVPMGSSLIIHVDLFGTHYHLSCDEVFKIGSGSFNKLEDDHDLDIKLTWSDGK</sequence>
<feature type="domain" description="DUF6598" evidence="1">
    <location>
        <begin position="446"/>
        <end position="648"/>
    </location>
</feature>
<protein>
    <recommendedName>
        <fullName evidence="1">DUF6598 domain-containing protein</fullName>
    </recommendedName>
</protein>
<evidence type="ECO:0000259" key="1">
    <source>
        <dbReference type="Pfam" id="PF20241"/>
    </source>
</evidence>
<dbReference type="OrthoDB" id="4927890at2759"/>
<accession>A0A484L1L2</accession>
<keyword evidence="3" id="KW-1185">Reference proteome</keyword>
<organism evidence="2 3">
    <name type="scientific">Cuscuta campestris</name>
    <dbReference type="NCBI Taxonomy" id="132261"/>
    <lineage>
        <taxon>Eukaryota</taxon>
        <taxon>Viridiplantae</taxon>
        <taxon>Streptophyta</taxon>
        <taxon>Embryophyta</taxon>
        <taxon>Tracheophyta</taxon>
        <taxon>Spermatophyta</taxon>
        <taxon>Magnoliopsida</taxon>
        <taxon>eudicotyledons</taxon>
        <taxon>Gunneridae</taxon>
        <taxon>Pentapetalae</taxon>
        <taxon>asterids</taxon>
        <taxon>lamiids</taxon>
        <taxon>Solanales</taxon>
        <taxon>Convolvulaceae</taxon>
        <taxon>Cuscuteae</taxon>
        <taxon>Cuscuta</taxon>
        <taxon>Cuscuta subgen. Grammica</taxon>
        <taxon>Cuscuta sect. Cleistogrammica</taxon>
    </lineage>
</organism>
<evidence type="ECO:0000313" key="2">
    <source>
        <dbReference type="EMBL" id="VFQ70182.1"/>
    </source>
</evidence>
<dbReference type="InterPro" id="IPR046533">
    <property type="entry name" value="DUF6598"/>
</dbReference>
<dbReference type="Proteomes" id="UP000595140">
    <property type="component" value="Unassembled WGS sequence"/>
</dbReference>
<dbReference type="PANTHER" id="PTHR33065:SF88">
    <property type="entry name" value="OS11G0104220 PROTEIN"/>
    <property type="match status" value="1"/>
</dbReference>
<evidence type="ECO:0000313" key="3">
    <source>
        <dbReference type="Proteomes" id="UP000595140"/>
    </source>
</evidence>
<dbReference type="EMBL" id="OOIL02000889">
    <property type="protein sequence ID" value="VFQ70182.1"/>
    <property type="molecule type" value="Genomic_DNA"/>
</dbReference>
<name>A0A484L1L2_9ASTE</name>
<proteinExistence type="predicted"/>
<dbReference type="AlphaFoldDB" id="A0A484L1L2"/>
<dbReference type="PANTHER" id="PTHR33065">
    <property type="entry name" value="OS07G0486400 PROTEIN"/>
    <property type="match status" value="1"/>
</dbReference>
<reference evidence="2 3" key="1">
    <citation type="submission" date="2018-04" db="EMBL/GenBank/DDBJ databases">
        <authorList>
            <person name="Vogel A."/>
        </authorList>
    </citation>
    <scope>NUCLEOTIDE SEQUENCE [LARGE SCALE GENOMIC DNA]</scope>
</reference>
<dbReference type="Pfam" id="PF20241">
    <property type="entry name" value="DUF6598"/>
    <property type="match status" value="1"/>
</dbReference>
<gene>
    <name evidence="2" type="ORF">CCAM_LOCUS11958</name>
</gene>